<keyword evidence="2" id="KW-0812">Transmembrane</keyword>
<keyword evidence="2" id="KW-0472">Membrane</keyword>
<gene>
    <name evidence="3" type="ORF">GCM10010469_01780</name>
</gene>
<feature type="transmembrane region" description="Helical" evidence="2">
    <location>
        <begin position="36"/>
        <end position="54"/>
    </location>
</feature>
<evidence type="ECO:0000313" key="4">
    <source>
        <dbReference type="Proteomes" id="UP001500728"/>
    </source>
</evidence>
<dbReference type="EMBL" id="BAAAUW010000001">
    <property type="protein sequence ID" value="GAA3246118.1"/>
    <property type="molecule type" value="Genomic_DNA"/>
</dbReference>
<sequence length="110" mass="10571">MRLGRTVLTYRGCVRWSAAAGVAASGLLTGGAITGLLLPGGAAATLVALVWAAFTLRVIRLAPACPGPDGGPGPGGAGVREPRRPGPCPPGGAIALPLPEDPSGGAAALA</sequence>
<keyword evidence="4" id="KW-1185">Reference proteome</keyword>
<proteinExistence type="predicted"/>
<dbReference type="Proteomes" id="UP001500728">
    <property type="component" value="Unassembled WGS sequence"/>
</dbReference>
<dbReference type="RefSeq" id="WP_346150469.1">
    <property type="nucleotide sequence ID" value="NZ_BAAAUW010000001.1"/>
</dbReference>
<evidence type="ECO:0000313" key="3">
    <source>
        <dbReference type="EMBL" id="GAA3246118.1"/>
    </source>
</evidence>
<protein>
    <submittedName>
        <fullName evidence="3">Uncharacterized protein</fullName>
    </submittedName>
</protein>
<reference evidence="4" key="1">
    <citation type="journal article" date="2019" name="Int. J. Syst. Evol. Microbiol.">
        <title>The Global Catalogue of Microorganisms (GCM) 10K type strain sequencing project: providing services to taxonomists for standard genome sequencing and annotation.</title>
        <authorList>
            <consortium name="The Broad Institute Genomics Platform"/>
            <consortium name="The Broad Institute Genome Sequencing Center for Infectious Disease"/>
            <person name="Wu L."/>
            <person name="Ma J."/>
        </authorList>
    </citation>
    <scope>NUCLEOTIDE SEQUENCE [LARGE SCALE GENOMIC DNA]</scope>
    <source>
        <strain evidence="4">JCM 9381</strain>
    </source>
</reference>
<accession>A0ABP6QQ22</accession>
<keyword evidence="2" id="KW-1133">Transmembrane helix</keyword>
<name>A0ABP6QQ22_9ACTN</name>
<evidence type="ECO:0000256" key="1">
    <source>
        <dbReference type="SAM" id="MobiDB-lite"/>
    </source>
</evidence>
<evidence type="ECO:0000256" key="2">
    <source>
        <dbReference type="SAM" id="Phobius"/>
    </source>
</evidence>
<comment type="caution">
    <text evidence="3">The sequence shown here is derived from an EMBL/GenBank/DDBJ whole genome shotgun (WGS) entry which is preliminary data.</text>
</comment>
<organism evidence="3 4">
    <name type="scientific">Streptomyces labedae</name>
    <dbReference type="NCBI Taxonomy" id="285569"/>
    <lineage>
        <taxon>Bacteria</taxon>
        <taxon>Bacillati</taxon>
        <taxon>Actinomycetota</taxon>
        <taxon>Actinomycetes</taxon>
        <taxon>Kitasatosporales</taxon>
        <taxon>Streptomycetaceae</taxon>
        <taxon>Streptomyces</taxon>
    </lineage>
</organism>
<feature type="region of interest" description="Disordered" evidence="1">
    <location>
        <begin position="65"/>
        <end position="110"/>
    </location>
</feature>